<dbReference type="InterPro" id="IPR035513">
    <property type="entry name" value="Invertase/methylesterase_inhib"/>
</dbReference>
<gene>
    <name evidence="7" type="ORF">RJT34_14449</name>
</gene>
<feature type="chain" id="PRO_5043043100" description="Pectinesterase inhibitor domain-containing protein" evidence="5">
    <location>
        <begin position="23"/>
        <end position="268"/>
    </location>
</feature>
<dbReference type="Proteomes" id="UP001359559">
    <property type="component" value="Unassembled WGS sequence"/>
</dbReference>
<keyword evidence="8" id="KW-1185">Reference proteome</keyword>
<name>A0AAN9PN69_CLITE</name>
<protein>
    <recommendedName>
        <fullName evidence="6">Pectinesterase inhibitor domain-containing protein</fullName>
    </recommendedName>
</protein>
<comment type="similarity">
    <text evidence="3">Belongs to the PMEI family.</text>
</comment>
<comment type="caution">
    <text evidence="7">The sequence shown here is derived from an EMBL/GenBank/DDBJ whole genome shotgun (WGS) entry which is preliminary data.</text>
</comment>
<dbReference type="NCBIfam" id="TIGR01614">
    <property type="entry name" value="PME_inhib"/>
    <property type="match status" value="1"/>
</dbReference>
<dbReference type="Gene3D" id="1.20.140.40">
    <property type="entry name" value="Invertase/pectin methylesterase inhibitor family protein"/>
    <property type="match status" value="1"/>
</dbReference>
<feature type="compositionally biased region" description="Polar residues" evidence="4">
    <location>
        <begin position="185"/>
        <end position="195"/>
    </location>
</feature>
<evidence type="ECO:0000256" key="4">
    <source>
        <dbReference type="SAM" id="MobiDB-lite"/>
    </source>
</evidence>
<evidence type="ECO:0000256" key="3">
    <source>
        <dbReference type="ARBA" id="ARBA00038471"/>
    </source>
</evidence>
<dbReference type="InterPro" id="IPR006501">
    <property type="entry name" value="Pectinesterase_inhib_dom"/>
</dbReference>
<evidence type="ECO:0000259" key="6">
    <source>
        <dbReference type="SMART" id="SM00856"/>
    </source>
</evidence>
<dbReference type="Pfam" id="PF04043">
    <property type="entry name" value="PMEI"/>
    <property type="match status" value="1"/>
</dbReference>
<keyword evidence="1 5" id="KW-0732">Signal</keyword>
<keyword evidence="2" id="KW-1015">Disulfide bond</keyword>
<dbReference type="SMART" id="SM00856">
    <property type="entry name" value="PMEI"/>
    <property type="match status" value="1"/>
</dbReference>
<feature type="domain" description="Pectinesterase inhibitor" evidence="6">
    <location>
        <begin position="25"/>
        <end position="168"/>
    </location>
</feature>
<dbReference type="GO" id="GO:0004857">
    <property type="term" value="F:enzyme inhibitor activity"/>
    <property type="evidence" value="ECO:0007669"/>
    <property type="project" value="InterPro"/>
</dbReference>
<evidence type="ECO:0000256" key="2">
    <source>
        <dbReference type="ARBA" id="ARBA00023157"/>
    </source>
</evidence>
<dbReference type="CDD" id="cd15800">
    <property type="entry name" value="PMEI-like_2"/>
    <property type="match status" value="1"/>
</dbReference>
<organism evidence="7 8">
    <name type="scientific">Clitoria ternatea</name>
    <name type="common">Butterfly pea</name>
    <dbReference type="NCBI Taxonomy" id="43366"/>
    <lineage>
        <taxon>Eukaryota</taxon>
        <taxon>Viridiplantae</taxon>
        <taxon>Streptophyta</taxon>
        <taxon>Embryophyta</taxon>
        <taxon>Tracheophyta</taxon>
        <taxon>Spermatophyta</taxon>
        <taxon>Magnoliopsida</taxon>
        <taxon>eudicotyledons</taxon>
        <taxon>Gunneridae</taxon>
        <taxon>Pentapetalae</taxon>
        <taxon>rosids</taxon>
        <taxon>fabids</taxon>
        <taxon>Fabales</taxon>
        <taxon>Fabaceae</taxon>
        <taxon>Papilionoideae</taxon>
        <taxon>50 kb inversion clade</taxon>
        <taxon>NPAAA clade</taxon>
        <taxon>indigoferoid/millettioid clade</taxon>
        <taxon>Phaseoleae</taxon>
        <taxon>Clitoria</taxon>
    </lineage>
</organism>
<reference evidence="7 8" key="1">
    <citation type="submission" date="2024-01" db="EMBL/GenBank/DDBJ databases">
        <title>The genomes of 5 underutilized Papilionoideae crops provide insights into root nodulation and disease resistance.</title>
        <authorList>
            <person name="Yuan L."/>
        </authorList>
    </citation>
    <scope>NUCLEOTIDE SEQUENCE [LARGE SCALE GENOMIC DNA]</scope>
    <source>
        <strain evidence="7">LY-2023</strain>
        <tissue evidence="7">Leaf</tissue>
    </source>
</reference>
<feature type="region of interest" description="Disordered" evidence="4">
    <location>
        <begin position="177"/>
        <end position="196"/>
    </location>
</feature>
<evidence type="ECO:0000313" key="7">
    <source>
        <dbReference type="EMBL" id="KAK7303542.1"/>
    </source>
</evidence>
<proteinExistence type="inferred from homology"/>
<evidence type="ECO:0000256" key="1">
    <source>
        <dbReference type="ARBA" id="ARBA00022729"/>
    </source>
</evidence>
<dbReference type="FunFam" id="1.20.140.40:FF:000003">
    <property type="entry name" value="Invertase/pectin methylesterase inhibitor family protein"/>
    <property type="match status" value="1"/>
</dbReference>
<feature type="signal peptide" evidence="5">
    <location>
        <begin position="1"/>
        <end position="22"/>
    </location>
</feature>
<dbReference type="PANTHER" id="PTHR36710">
    <property type="entry name" value="PECTINESTERASE INHIBITOR-LIKE"/>
    <property type="match status" value="1"/>
</dbReference>
<dbReference type="AlphaFoldDB" id="A0AAN9PN69"/>
<accession>A0AAN9PN69</accession>
<evidence type="ECO:0000313" key="8">
    <source>
        <dbReference type="Proteomes" id="UP001359559"/>
    </source>
</evidence>
<dbReference type="InterPro" id="IPR052421">
    <property type="entry name" value="PCW_Enzyme_Inhibitor"/>
</dbReference>
<evidence type="ECO:0000256" key="5">
    <source>
        <dbReference type="SAM" id="SignalP"/>
    </source>
</evidence>
<dbReference type="PANTHER" id="PTHR36710:SF18">
    <property type="entry name" value="PECTINESTERASE INHIBITOR 5-RELATED"/>
    <property type="match status" value="1"/>
</dbReference>
<dbReference type="EMBL" id="JAYKXN010000003">
    <property type="protein sequence ID" value="KAK7303542.1"/>
    <property type="molecule type" value="Genomic_DNA"/>
</dbReference>
<dbReference type="SUPFAM" id="SSF101148">
    <property type="entry name" value="Plant invertase/pectin methylesterase inhibitor"/>
    <property type="match status" value="1"/>
</dbReference>
<sequence length="268" mass="29551">MAFLPKTLILIVLSLLLTTTHAARTPQARVWTICKPTTNPLVCFKTILPQALTGRFNIYKALEVEIAAAQQQVNKTASSINTLLARPDNSKDMAESLSTCKDQYENIVDAINDTVKQVSTRNVVEARFKFSAVLSYHSTCNDEFGKEKSPIANDAQGVYDLGGNCLDIMKAIEEREARRREGAGNKSNAPSTGTPATGPCKGAIGNCLRNDDVMMQSLFLAWEMDYRVVVCEVVTCGFNTTTTTIFELLHLKSFIKVVPCVVLRTFQM</sequence>